<evidence type="ECO:0000313" key="3">
    <source>
        <dbReference type="Proteomes" id="UP001222027"/>
    </source>
</evidence>
<name>A0AAV8QEX6_ENSVE</name>
<dbReference type="Proteomes" id="UP001222027">
    <property type="component" value="Unassembled WGS sequence"/>
</dbReference>
<feature type="compositionally biased region" description="Basic residues" evidence="1">
    <location>
        <begin position="25"/>
        <end position="46"/>
    </location>
</feature>
<proteinExistence type="predicted"/>
<protein>
    <submittedName>
        <fullName evidence="2">Uncharacterized protein</fullName>
    </submittedName>
</protein>
<dbReference type="EMBL" id="JAQQAF010000006">
    <property type="protein sequence ID" value="KAJ8478414.1"/>
    <property type="molecule type" value="Genomic_DNA"/>
</dbReference>
<dbReference type="AlphaFoldDB" id="A0AAV8QEX6"/>
<feature type="region of interest" description="Disordered" evidence="1">
    <location>
        <begin position="1"/>
        <end position="48"/>
    </location>
</feature>
<evidence type="ECO:0000313" key="2">
    <source>
        <dbReference type="EMBL" id="KAJ8478414.1"/>
    </source>
</evidence>
<keyword evidence="3" id="KW-1185">Reference proteome</keyword>
<accession>A0AAV8QEX6</accession>
<comment type="caution">
    <text evidence="2">The sequence shown here is derived from an EMBL/GenBank/DDBJ whole genome shotgun (WGS) entry which is preliminary data.</text>
</comment>
<reference evidence="2 3" key="1">
    <citation type="submission" date="2022-12" db="EMBL/GenBank/DDBJ databases">
        <title>Chromosome-scale assembly of the Ensete ventricosum genome.</title>
        <authorList>
            <person name="Dussert Y."/>
            <person name="Stocks J."/>
            <person name="Wendawek A."/>
            <person name="Woldeyes F."/>
            <person name="Nichols R.A."/>
            <person name="Borrell J.S."/>
        </authorList>
    </citation>
    <scope>NUCLEOTIDE SEQUENCE [LARGE SCALE GENOMIC DNA]</scope>
    <source>
        <strain evidence="3">cv. Maze</strain>
        <tissue evidence="2">Seeds</tissue>
    </source>
</reference>
<organism evidence="2 3">
    <name type="scientific">Ensete ventricosum</name>
    <name type="common">Abyssinian banana</name>
    <name type="synonym">Musa ensete</name>
    <dbReference type="NCBI Taxonomy" id="4639"/>
    <lineage>
        <taxon>Eukaryota</taxon>
        <taxon>Viridiplantae</taxon>
        <taxon>Streptophyta</taxon>
        <taxon>Embryophyta</taxon>
        <taxon>Tracheophyta</taxon>
        <taxon>Spermatophyta</taxon>
        <taxon>Magnoliopsida</taxon>
        <taxon>Liliopsida</taxon>
        <taxon>Zingiberales</taxon>
        <taxon>Musaceae</taxon>
        <taxon>Ensete</taxon>
    </lineage>
</organism>
<sequence>MLPDGHALQLSDNNPQSPREDDGLRHRRPRTRHGSPARQCGRRSSRGTHIPLAVLLKESCSAGNIMAFRFVSTLEKHDMGAAFFPPKTLTHHVL</sequence>
<gene>
    <name evidence="2" type="ORF">OPV22_022141</name>
</gene>
<evidence type="ECO:0000256" key="1">
    <source>
        <dbReference type="SAM" id="MobiDB-lite"/>
    </source>
</evidence>